<reference evidence="15" key="1">
    <citation type="submission" date="2021-01" db="UniProtKB">
        <authorList>
            <consortium name="EnsemblPlants"/>
        </authorList>
    </citation>
    <scope>IDENTIFICATION</scope>
</reference>
<keyword evidence="8 11" id="KW-0067">ATP-binding</keyword>
<dbReference type="CDD" id="cd05123">
    <property type="entry name" value="STKc_AGC"/>
    <property type="match status" value="1"/>
</dbReference>
<organism evidence="15 16">
    <name type="scientific">Kalanchoe fedtschenkoi</name>
    <name type="common">Lavender scallops</name>
    <name type="synonym">South American air plant</name>
    <dbReference type="NCBI Taxonomy" id="63787"/>
    <lineage>
        <taxon>Eukaryota</taxon>
        <taxon>Viridiplantae</taxon>
        <taxon>Streptophyta</taxon>
        <taxon>Embryophyta</taxon>
        <taxon>Tracheophyta</taxon>
        <taxon>Spermatophyta</taxon>
        <taxon>Magnoliopsida</taxon>
        <taxon>eudicotyledons</taxon>
        <taxon>Gunneridae</taxon>
        <taxon>Pentapetalae</taxon>
        <taxon>Saxifragales</taxon>
        <taxon>Crassulaceae</taxon>
        <taxon>Kalanchoe</taxon>
    </lineage>
</organism>
<dbReference type="GO" id="GO:0005524">
    <property type="term" value="F:ATP binding"/>
    <property type="evidence" value="ECO:0007669"/>
    <property type="project" value="UniProtKB-UniRule"/>
</dbReference>
<dbReference type="Pfam" id="PF00069">
    <property type="entry name" value="Pkinase"/>
    <property type="match status" value="1"/>
</dbReference>
<dbReference type="InterPro" id="IPR017892">
    <property type="entry name" value="Pkinase_C"/>
</dbReference>
<keyword evidence="3 12" id="KW-0723">Serine/threonine-protein kinase</keyword>
<evidence type="ECO:0000259" key="13">
    <source>
        <dbReference type="PROSITE" id="PS50011"/>
    </source>
</evidence>
<dbReference type="FunFam" id="1.10.510.10:FF:000297">
    <property type="entry name" value="Non-specific serine/threonine protein kinase"/>
    <property type="match status" value="1"/>
</dbReference>
<evidence type="ECO:0000256" key="7">
    <source>
        <dbReference type="ARBA" id="ARBA00022777"/>
    </source>
</evidence>
<dbReference type="Gramene" id="Kaladp0074s0069.1.v1.1">
    <property type="protein sequence ID" value="Kaladp0074s0069.1.v1.1"/>
    <property type="gene ID" value="Kaladp0074s0069.v1.1"/>
</dbReference>
<protein>
    <recommendedName>
        <fullName evidence="2">non-specific serine/threonine protein kinase</fullName>
        <ecNumber evidence="2">2.7.11.1</ecNumber>
    </recommendedName>
</protein>
<dbReference type="PROSITE" id="PS00108">
    <property type="entry name" value="PROTEIN_KINASE_ST"/>
    <property type="match status" value="1"/>
</dbReference>
<evidence type="ECO:0000313" key="16">
    <source>
        <dbReference type="Proteomes" id="UP000594263"/>
    </source>
</evidence>
<keyword evidence="6 11" id="KW-0547">Nucleotide-binding</keyword>
<dbReference type="InterPro" id="IPR017441">
    <property type="entry name" value="Protein_kinase_ATP_BS"/>
</dbReference>
<dbReference type="OMA" id="CVIYDMM"/>
<dbReference type="SUPFAM" id="SSF56112">
    <property type="entry name" value="Protein kinase-like (PK-like)"/>
    <property type="match status" value="1"/>
</dbReference>
<dbReference type="SMART" id="SM00133">
    <property type="entry name" value="S_TK_X"/>
    <property type="match status" value="1"/>
</dbReference>
<dbReference type="InterPro" id="IPR011009">
    <property type="entry name" value="Kinase-like_dom_sf"/>
</dbReference>
<feature type="domain" description="AGC-kinase C-terminal" evidence="14">
    <location>
        <begin position="393"/>
        <end position="461"/>
    </location>
</feature>
<dbReference type="EnsemblPlants" id="Kaladp0074s0069.1.v1.1">
    <property type="protein sequence ID" value="Kaladp0074s0069.1.v1.1"/>
    <property type="gene ID" value="Kaladp0074s0069.v1.1"/>
</dbReference>
<evidence type="ECO:0000256" key="8">
    <source>
        <dbReference type="ARBA" id="ARBA00022840"/>
    </source>
</evidence>
<dbReference type="InterPro" id="IPR000961">
    <property type="entry name" value="AGC-kinase_C"/>
</dbReference>
<evidence type="ECO:0000256" key="2">
    <source>
        <dbReference type="ARBA" id="ARBA00012513"/>
    </source>
</evidence>
<dbReference type="Pfam" id="PF00433">
    <property type="entry name" value="Pkinase_C"/>
    <property type="match status" value="1"/>
</dbReference>
<evidence type="ECO:0000256" key="12">
    <source>
        <dbReference type="RuleBase" id="RU000304"/>
    </source>
</evidence>
<dbReference type="PROSITE" id="PS00107">
    <property type="entry name" value="PROTEIN_KINASE_ATP"/>
    <property type="match status" value="1"/>
</dbReference>
<dbReference type="FunFam" id="3.30.200.20:FF:000048">
    <property type="entry name" value="Non-specific serine/threonine protein kinase"/>
    <property type="match status" value="1"/>
</dbReference>
<dbReference type="InterPro" id="IPR008271">
    <property type="entry name" value="Ser/Thr_kinase_AS"/>
</dbReference>
<dbReference type="GO" id="GO:0009651">
    <property type="term" value="P:response to salt stress"/>
    <property type="evidence" value="ECO:0007669"/>
    <property type="project" value="UniProtKB-ARBA"/>
</dbReference>
<comment type="similarity">
    <text evidence="1">Belongs to the protein kinase superfamily. AGC Ser/Thr protein kinase family. S6 kinase subfamily.</text>
</comment>
<dbReference type="Gene3D" id="1.10.510.10">
    <property type="entry name" value="Transferase(Phosphotransferase) domain 1"/>
    <property type="match status" value="1"/>
</dbReference>
<dbReference type="Proteomes" id="UP000594263">
    <property type="component" value="Unplaced"/>
</dbReference>
<dbReference type="GO" id="GO:0004674">
    <property type="term" value="F:protein serine/threonine kinase activity"/>
    <property type="evidence" value="ECO:0007669"/>
    <property type="project" value="UniProtKB-KW"/>
</dbReference>
<name>A0A7N0UPH7_KALFE</name>
<evidence type="ECO:0000256" key="10">
    <source>
        <dbReference type="ARBA" id="ARBA00048679"/>
    </source>
</evidence>
<accession>A0A7N0UPH7</accession>
<dbReference type="PROSITE" id="PS50011">
    <property type="entry name" value="PROTEIN_KINASE_DOM"/>
    <property type="match status" value="1"/>
</dbReference>
<dbReference type="PANTHER" id="PTHR24351">
    <property type="entry name" value="RIBOSOMAL PROTEIN S6 KINASE"/>
    <property type="match status" value="1"/>
</dbReference>
<dbReference type="GO" id="GO:0009409">
    <property type="term" value="P:response to cold"/>
    <property type="evidence" value="ECO:0007669"/>
    <property type="project" value="UniProtKB-ARBA"/>
</dbReference>
<comment type="catalytic activity">
    <reaction evidence="9">
        <text>L-threonyl-[protein] + ATP = O-phospho-L-threonyl-[protein] + ADP + H(+)</text>
        <dbReference type="Rhea" id="RHEA:46608"/>
        <dbReference type="Rhea" id="RHEA-COMP:11060"/>
        <dbReference type="Rhea" id="RHEA-COMP:11605"/>
        <dbReference type="ChEBI" id="CHEBI:15378"/>
        <dbReference type="ChEBI" id="CHEBI:30013"/>
        <dbReference type="ChEBI" id="CHEBI:30616"/>
        <dbReference type="ChEBI" id="CHEBI:61977"/>
        <dbReference type="ChEBI" id="CHEBI:456216"/>
        <dbReference type="EC" id="2.7.11.1"/>
    </reaction>
</comment>
<dbReference type="SMART" id="SM00220">
    <property type="entry name" value="S_TKc"/>
    <property type="match status" value="1"/>
</dbReference>
<evidence type="ECO:0000256" key="3">
    <source>
        <dbReference type="ARBA" id="ARBA00022527"/>
    </source>
</evidence>
<comment type="catalytic activity">
    <reaction evidence="10">
        <text>L-seryl-[protein] + ATP = O-phospho-L-seryl-[protein] + ADP + H(+)</text>
        <dbReference type="Rhea" id="RHEA:17989"/>
        <dbReference type="Rhea" id="RHEA-COMP:9863"/>
        <dbReference type="Rhea" id="RHEA-COMP:11604"/>
        <dbReference type="ChEBI" id="CHEBI:15378"/>
        <dbReference type="ChEBI" id="CHEBI:29999"/>
        <dbReference type="ChEBI" id="CHEBI:30616"/>
        <dbReference type="ChEBI" id="CHEBI:83421"/>
        <dbReference type="ChEBI" id="CHEBI:456216"/>
        <dbReference type="EC" id="2.7.11.1"/>
    </reaction>
</comment>
<dbReference type="GO" id="GO:0045727">
    <property type="term" value="P:positive regulation of translation"/>
    <property type="evidence" value="ECO:0007669"/>
    <property type="project" value="UniProtKB-ARBA"/>
</dbReference>
<evidence type="ECO:0000256" key="11">
    <source>
        <dbReference type="PROSITE-ProRule" id="PRU10141"/>
    </source>
</evidence>
<feature type="binding site" evidence="11">
    <location>
        <position position="169"/>
    </location>
    <ligand>
        <name>ATP</name>
        <dbReference type="ChEBI" id="CHEBI:30616"/>
    </ligand>
</feature>
<dbReference type="InterPro" id="IPR000719">
    <property type="entry name" value="Prot_kinase_dom"/>
</dbReference>
<dbReference type="PROSITE" id="PS51285">
    <property type="entry name" value="AGC_KINASE_CTER"/>
    <property type="match status" value="1"/>
</dbReference>
<keyword evidence="16" id="KW-1185">Reference proteome</keyword>
<keyword evidence="5" id="KW-0808">Transferase</keyword>
<evidence type="ECO:0000256" key="4">
    <source>
        <dbReference type="ARBA" id="ARBA00022553"/>
    </source>
</evidence>
<keyword evidence="4" id="KW-0597">Phosphoprotein</keyword>
<evidence type="ECO:0000313" key="15">
    <source>
        <dbReference type="EnsemblPlants" id="Kaladp0074s0069.1.v1.1"/>
    </source>
</evidence>
<evidence type="ECO:0000256" key="9">
    <source>
        <dbReference type="ARBA" id="ARBA00047899"/>
    </source>
</evidence>
<evidence type="ECO:0000256" key="6">
    <source>
        <dbReference type="ARBA" id="ARBA00022741"/>
    </source>
</evidence>
<proteinExistence type="inferred from homology"/>
<dbReference type="AlphaFoldDB" id="A0A7N0UPH7"/>
<evidence type="ECO:0000259" key="14">
    <source>
        <dbReference type="PROSITE" id="PS51285"/>
    </source>
</evidence>
<evidence type="ECO:0000256" key="1">
    <source>
        <dbReference type="ARBA" id="ARBA00009804"/>
    </source>
</evidence>
<keyword evidence="7" id="KW-0418">Kinase</keyword>
<dbReference type="Gene3D" id="3.30.200.20">
    <property type="entry name" value="Phosphorylase Kinase, domain 1"/>
    <property type="match status" value="1"/>
</dbReference>
<dbReference type="EC" id="2.7.11.1" evidence="2"/>
<evidence type="ECO:0000256" key="5">
    <source>
        <dbReference type="ARBA" id="ARBA00022679"/>
    </source>
</evidence>
<dbReference type="GO" id="GO:0005634">
    <property type="term" value="C:nucleus"/>
    <property type="evidence" value="ECO:0007669"/>
    <property type="project" value="UniProtKB-ARBA"/>
</dbReference>
<sequence length="468" mass="52848">MVSSRYFNGSEACAQKASKPQQHIPADCDEVDFSDVFGPVPIQASIELKYKDTADIFVGSNEQDCEHGDHTAVVYNSQILVGPIKCISPSPLKLDELTLLETKIRDTGEPVDAVSKVAPKASKTSDSEKSIGLEDFEVLKVVGQGAFGKVYQVRKRDNLKIYAMKVVRKDKVIEKDQTSYMQAERDVLSKIDHPFIVRLRYSFQTKYRLYLVMDFVNGGHLLFQLRRQGLFREELARIYAAEIVSAVSHLHKNSIMHRDLKPQNVLLDADGHVMLTDFGLAKEFDETTRSNSLCGTTEYMPPEILLGKGHDKAADWWSVGILLYEMLTGKLPFSGKNRQVIQHKILKDKLKLPSFLSSEGHSLLKGLLRKEPNIRLGSGNFGCEELKSHKWFKCINWKKLEARQLQPSFLPQVLGKDCVANFDEEWTSMPLQDSPATTPKDGTNPFKGFTFIGTEDHVPQSEIIHQFK</sequence>
<dbReference type="InterPro" id="IPR045270">
    <property type="entry name" value="STKc_AGC"/>
</dbReference>
<feature type="domain" description="Protein kinase" evidence="13">
    <location>
        <begin position="136"/>
        <end position="392"/>
    </location>
</feature>